<dbReference type="GO" id="GO:0006357">
    <property type="term" value="P:regulation of transcription by RNA polymerase II"/>
    <property type="evidence" value="ECO:0007669"/>
    <property type="project" value="InterPro"/>
</dbReference>
<dbReference type="AlphaFoldDB" id="A0AA97P0R8"/>
<keyword evidence="4" id="KW-0804">Transcription</keyword>
<proteinExistence type="inferred from homology"/>
<evidence type="ECO:0000256" key="2">
    <source>
        <dbReference type="ARBA" id="ARBA00005942"/>
    </source>
</evidence>
<name>A0AA97P0R8_PYRO3</name>
<reference evidence="6" key="1">
    <citation type="journal article" date="2012" name="PLoS Genet.">
        <title>Comparative analysis of the genomes of two field isolates of the rice blast fungus Magnaporthe oryzae.</title>
        <authorList>
            <person name="Xue M."/>
            <person name="Yang J."/>
            <person name="Li Z."/>
            <person name="Hu S."/>
            <person name="Yao N."/>
            <person name="Dean R.A."/>
            <person name="Zhao W."/>
            <person name="Shen M."/>
            <person name="Zhang H."/>
            <person name="Li C."/>
            <person name="Liu L."/>
            <person name="Cao L."/>
            <person name="Xu X."/>
            <person name="Xing Y."/>
            <person name="Hsiang T."/>
            <person name="Zhang Z."/>
            <person name="Xu J.R."/>
            <person name="Peng Y.L."/>
        </authorList>
    </citation>
    <scope>NUCLEOTIDE SEQUENCE</scope>
    <source>
        <strain evidence="6">Y34</strain>
    </source>
</reference>
<dbReference type="Gene3D" id="6.10.280.160">
    <property type="entry name" value="Mediator of RNA polymerase II transcription subunit 22"/>
    <property type="match status" value="1"/>
</dbReference>
<evidence type="ECO:0000256" key="5">
    <source>
        <dbReference type="ARBA" id="ARBA00023242"/>
    </source>
</evidence>
<dbReference type="Proteomes" id="UP000011086">
    <property type="component" value="Unassembled WGS sequence"/>
</dbReference>
<evidence type="ECO:0000256" key="3">
    <source>
        <dbReference type="ARBA" id="ARBA00023015"/>
    </source>
</evidence>
<dbReference type="Pfam" id="PF06179">
    <property type="entry name" value="Med22"/>
    <property type="match status" value="1"/>
</dbReference>
<comment type="similarity">
    <text evidence="2">Belongs to the Mediator complex subunit 22 family.</text>
</comment>
<dbReference type="InterPro" id="IPR009332">
    <property type="entry name" value="Med22"/>
</dbReference>
<evidence type="ECO:0000256" key="4">
    <source>
        <dbReference type="ARBA" id="ARBA00023163"/>
    </source>
</evidence>
<sequence length="360" mass="38899">MDRGQNSSLMDRHQAAITDITKHFGELVIGLSSPITAEDADTATSSQQAMRMQLESNALIASIEHLLSLTRQVRELWLVGPLLKPGEGERAADGQIDEQVESMTHILNQLRERVRNRQVGPHGTYIIKDRAVAAAPATDGATADASSAAPGVVDEAALATIIGMCDGDVDLFLQLFHELTRRPGAAGPERPTSVEVDMDEIRMMEDAFDLVPSTQMEDVNPDVANESLFWSVMGEDHEANLHPDAAQNTGTATSNIHQVSAQDVAFAQEPTAFHNQAGGITENHGQGAFGSIEMNDQSGGDRSSDMPMLDTPMDPEARRLEYLLSQDHGLIDHLLPAICPSGSVRDAENMGAQLFTIEEE</sequence>
<keyword evidence="3" id="KW-0805">Transcription regulation</keyword>
<dbReference type="GO" id="GO:0016592">
    <property type="term" value="C:mediator complex"/>
    <property type="evidence" value="ECO:0007669"/>
    <property type="project" value="InterPro"/>
</dbReference>
<keyword evidence="5" id="KW-0539">Nucleus</keyword>
<comment type="subcellular location">
    <subcellularLocation>
        <location evidence="1">Nucleus</location>
    </subcellularLocation>
</comment>
<evidence type="ECO:0008006" key="7">
    <source>
        <dbReference type="Google" id="ProtNLM"/>
    </source>
</evidence>
<gene>
    <name evidence="6" type="ORF">OOU_Y34scaffold00480g6</name>
</gene>
<dbReference type="EMBL" id="JH792919">
    <property type="protein sequence ID" value="ELQ39809.1"/>
    <property type="molecule type" value="Genomic_DNA"/>
</dbReference>
<dbReference type="GO" id="GO:0003712">
    <property type="term" value="F:transcription coregulator activity"/>
    <property type="evidence" value="ECO:0007669"/>
    <property type="project" value="InterPro"/>
</dbReference>
<protein>
    <recommendedName>
        <fullName evidence="7">Mediator complex subunit 22</fullName>
    </recommendedName>
</protein>
<organism evidence="6">
    <name type="scientific">Pyricularia oryzae (strain Y34)</name>
    <name type="common">Rice blast fungus</name>
    <name type="synonym">Magnaporthe oryzae</name>
    <dbReference type="NCBI Taxonomy" id="1143189"/>
    <lineage>
        <taxon>Eukaryota</taxon>
        <taxon>Fungi</taxon>
        <taxon>Dikarya</taxon>
        <taxon>Ascomycota</taxon>
        <taxon>Pezizomycotina</taxon>
        <taxon>Sordariomycetes</taxon>
        <taxon>Sordariomycetidae</taxon>
        <taxon>Magnaporthales</taxon>
        <taxon>Pyriculariaceae</taxon>
        <taxon>Pyricularia</taxon>
    </lineage>
</organism>
<evidence type="ECO:0000313" key="6">
    <source>
        <dbReference type="EMBL" id="ELQ39809.1"/>
    </source>
</evidence>
<accession>A0AA97P0R8</accession>
<evidence type="ECO:0000256" key="1">
    <source>
        <dbReference type="ARBA" id="ARBA00004123"/>
    </source>
</evidence>